<dbReference type="OrthoDB" id="1423730at2"/>
<evidence type="ECO:0000313" key="1">
    <source>
        <dbReference type="EMBL" id="KAB7528216.1"/>
    </source>
</evidence>
<gene>
    <name evidence="1" type="ORF">F8C76_10105</name>
</gene>
<name>A0A6I1E3T2_9FLAO</name>
<evidence type="ECO:0000313" key="2">
    <source>
        <dbReference type="Proteomes" id="UP000429785"/>
    </source>
</evidence>
<comment type="caution">
    <text evidence="1">The sequence shown here is derived from an EMBL/GenBank/DDBJ whole genome shotgun (WGS) entry which is preliminary data.</text>
</comment>
<dbReference type="RefSeq" id="WP_152131630.1">
    <property type="nucleotide sequence ID" value="NZ_WELG01000002.1"/>
</dbReference>
<sequence>MSRFSKLSVLYLLMGLFISMFNGYSQVSKSASARLDRFLKENSNITFTALVSDATEQILRHKVYCIALETTNIYDDSGKDLDEFIVIDDGTDIQSCQKFRKNTSMDFFLDHLHEDFSLTPATAPLFQDLLDILYPVEGWKLDKREFFFKDGKWYFLRDAYMRSKQGFEIQVDSEGKITDMRYKMKWDVPDRS</sequence>
<proteinExistence type="predicted"/>
<dbReference type="EMBL" id="WELG01000002">
    <property type="protein sequence ID" value="KAB7528216.1"/>
    <property type="molecule type" value="Genomic_DNA"/>
</dbReference>
<accession>A0A6I1E3T2</accession>
<protein>
    <submittedName>
        <fullName evidence="1">Uncharacterized protein</fullName>
    </submittedName>
</protein>
<reference evidence="1 2" key="1">
    <citation type="submission" date="2019-10" db="EMBL/GenBank/DDBJ databases">
        <title>Muricauda olearia CL-SS4 JCM15563 genome.</title>
        <authorList>
            <person name="Liu L."/>
        </authorList>
    </citation>
    <scope>NUCLEOTIDE SEQUENCE [LARGE SCALE GENOMIC DNA]</scope>
    <source>
        <strain evidence="1 2">CL-SS4</strain>
    </source>
</reference>
<organism evidence="1 2">
    <name type="scientific">Flagellimonas olearia</name>
    <dbReference type="NCBI Taxonomy" id="552546"/>
    <lineage>
        <taxon>Bacteria</taxon>
        <taxon>Pseudomonadati</taxon>
        <taxon>Bacteroidota</taxon>
        <taxon>Flavobacteriia</taxon>
        <taxon>Flavobacteriales</taxon>
        <taxon>Flavobacteriaceae</taxon>
        <taxon>Flagellimonas</taxon>
    </lineage>
</organism>
<dbReference type="AlphaFoldDB" id="A0A6I1E3T2"/>
<dbReference type="Proteomes" id="UP000429785">
    <property type="component" value="Unassembled WGS sequence"/>
</dbReference>